<proteinExistence type="predicted"/>
<organism evidence="1 2">
    <name type="scientific">Meloidogyne enterolobii</name>
    <name type="common">Root-knot nematode worm</name>
    <name type="synonym">Meloidogyne mayaguensis</name>
    <dbReference type="NCBI Taxonomy" id="390850"/>
    <lineage>
        <taxon>Eukaryota</taxon>
        <taxon>Metazoa</taxon>
        <taxon>Ecdysozoa</taxon>
        <taxon>Nematoda</taxon>
        <taxon>Chromadorea</taxon>
        <taxon>Rhabditida</taxon>
        <taxon>Tylenchina</taxon>
        <taxon>Tylenchomorpha</taxon>
        <taxon>Tylenchoidea</taxon>
        <taxon>Meloidogynidae</taxon>
        <taxon>Meloidogyninae</taxon>
        <taxon>Meloidogyne</taxon>
    </lineage>
</organism>
<dbReference type="EMBL" id="CAVMJV010000023">
    <property type="protein sequence ID" value="CAK5073141.1"/>
    <property type="molecule type" value="Genomic_DNA"/>
</dbReference>
<evidence type="ECO:0000313" key="2">
    <source>
        <dbReference type="Proteomes" id="UP001497535"/>
    </source>
</evidence>
<reference evidence="1" key="1">
    <citation type="submission" date="2023-11" db="EMBL/GenBank/DDBJ databases">
        <authorList>
            <person name="Poullet M."/>
        </authorList>
    </citation>
    <scope>NUCLEOTIDE SEQUENCE</scope>
    <source>
        <strain evidence="1">E1834</strain>
    </source>
</reference>
<comment type="caution">
    <text evidence="1">The sequence shown here is derived from an EMBL/GenBank/DDBJ whole genome shotgun (WGS) entry which is preliminary data.</text>
</comment>
<accession>A0ACB0Z3U3</accession>
<evidence type="ECO:0000313" key="1">
    <source>
        <dbReference type="EMBL" id="CAK5073141.1"/>
    </source>
</evidence>
<protein>
    <submittedName>
        <fullName evidence="1">Uncharacterized protein</fullName>
    </submittedName>
</protein>
<gene>
    <name evidence="1" type="ORF">MENTE1834_LOCUS19781</name>
</gene>
<dbReference type="Proteomes" id="UP001497535">
    <property type="component" value="Unassembled WGS sequence"/>
</dbReference>
<sequence length="792" mass="89027">MFHASLLFGANSSVRTAAVRAYVAFVCDNDEDTNVVKALSDLIPAVVKVCQHVVETEDDDDVPLQCLSDLAASLPKILIPHFASIFALCSSIVANQEKDESYRHSSLEVMVSMCESGNFMKKKGANYLPALKLDDDLNEWMAIDDANEDLDEETAGIGETSLDRISCSLGGKAVMTHALQCINELLGNENWKYRHAGLCALSTIGEGCKKQMEPLIHDITNQMLIPKMNDPHPRVRYAACNAIGQMCTDFEPTIQKKCHETIVPALLTAMSDLNTPRVAAHAAAAMVNFCEECPKAIINIYLQSLMVKIQTVLQQTLQQMLTTGKKLVLEQIITTIASIADAAQDHFAAFYNELMPPLKYIFENSKGDNCKMLRGRTIECISLIGLAVGKDLFGADADQIIYFISAWARICKVLGPGFAKYLDLIMPSVLLAADFKPEVTIVDGEGDEEDNEEWNYLPIGANRSLGIRTAGLEDKVTACEMIVCFARELKEGFAPYAERVMGMMIQLLRFVFHEGVRQAAAECLPFLLISSRIYGEEYLRRSWETVFNAYKDANKKENENEVICEILNGIAECVEHFGETSIITAQDIEQIYELVLFRLEYLTKRRIEREADRKDDEDIDDEDEQESLNETKKEANVPFFDKMAIHFASLLDPRRPYQDRQWAICIFDDLIEFGGPSSLQYQHLFLQPLVNALSTSSCCLWLWNNGIKRRPESSAATENSISAIAKILKYNSAGLNVHEFVPRFVSWLPVWNDHEEVPYVYDYFCDLVESQHPALQGDPSRIFQVFKFSDVV</sequence>
<name>A0ACB0Z3U3_MELEN</name>
<keyword evidence="2" id="KW-1185">Reference proteome</keyword>